<dbReference type="AlphaFoldDB" id="A0A8H3U8C2"/>
<gene>
    <name evidence="1" type="ORF">BLS_007773</name>
</gene>
<reference evidence="1 2" key="1">
    <citation type="submission" date="2019-11" db="EMBL/GenBank/DDBJ databases">
        <title>Venturia inaequalis Genome Resource.</title>
        <authorList>
            <person name="Lichtner F.J."/>
        </authorList>
    </citation>
    <scope>NUCLEOTIDE SEQUENCE [LARGE SCALE GENOMIC DNA]</scope>
    <source>
        <strain evidence="1">Bline_iso_100314</strain>
    </source>
</reference>
<comment type="caution">
    <text evidence="1">The sequence shown here is derived from an EMBL/GenBank/DDBJ whole genome shotgun (WGS) entry which is preliminary data.</text>
</comment>
<proteinExistence type="predicted"/>
<evidence type="ECO:0000313" key="1">
    <source>
        <dbReference type="EMBL" id="KAE9965210.1"/>
    </source>
</evidence>
<dbReference type="EMBL" id="WNWQ01000628">
    <property type="protein sequence ID" value="KAE9965210.1"/>
    <property type="molecule type" value="Genomic_DNA"/>
</dbReference>
<evidence type="ECO:0000313" key="2">
    <source>
        <dbReference type="Proteomes" id="UP000433883"/>
    </source>
</evidence>
<protein>
    <submittedName>
        <fullName evidence="1">Uncharacterized protein</fullName>
    </submittedName>
</protein>
<dbReference type="Proteomes" id="UP000433883">
    <property type="component" value="Unassembled WGS sequence"/>
</dbReference>
<sequence length="379" mass="42666">MICSTVPTPSSTNILNECISKNAVHLKARVPQMEMDLLQPSSRALSSRFSKNIKSNAFELSIELPPEKLALALPFGRDQGSLKGEMTHLPQDLAMMACLAISELPDYPTGPATGSEKETTNSTSRRIPHLLLAYSESTTEDIIRPCFVKSKNGSTPFLQWFGFSRDNEGLLQLYPYTGTRTYDFELPEPEDSSANLSSGIPFLRSEIDGHFTVDLDLLKNEEPANYATYELVTDTYQYDIIYIIRLMSSVSLWRCIAERLWERANRSDAISAFDTFRLLRESFLQKTSNEGVVELKIDHVSVAALKILRDGDLLDGVIEEMCLVDEQSRTDSIRTTAAAMQVETWYLQDSANEMFDDKLMDQDPLCIDGEHNYGPQLSR</sequence>
<organism evidence="1 2">
    <name type="scientific">Venturia inaequalis</name>
    <name type="common">Apple scab fungus</name>
    <dbReference type="NCBI Taxonomy" id="5025"/>
    <lineage>
        <taxon>Eukaryota</taxon>
        <taxon>Fungi</taxon>
        <taxon>Dikarya</taxon>
        <taxon>Ascomycota</taxon>
        <taxon>Pezizomycotina</taxon>
        <taxon>Dothideomycetes</taxon>
        <taxon>Pleosporomycetidae</taxon>
        <taxon>Venturiales</taxon>
        <taxon>Venturiaceae</taxon>
        <taxon>Venturia</taxon>
    </lineage>
</organism>
<accession>A0A8H3U8C2</accession>
<name>A0A8H3U8C2_VENIN</name>